<feature type="compositionally biased region" description="Low complexity" evidence="7">
    <location>
        <begin position="511"/>
        <end position="523"/>
    </location>
</feature>
<dbReference type="GO" id="GO:0016042">
    <property type="term" value="P:lipid catabolic process"/>
    <property type="evidence" value="ECO:0007669"/>
    <property type="project" value="UniProtKB-KW"/>
</dbReference>
<dbReference type="InterPro" id="IPR001192">
    <property type="entry name" value="PI-PLC_fam"/>
</dbReference>
<dbReference type="InterPro" id="IPR001711">
    <property type="entry name" value="PLipase_C_Pinositol-sp_Y"/>
</dbReference>
<evidence type="ECO:0000256" key="6">
    <source>
        <dbReference type="RuleBase" id="RU361133"/>
    </source>
</evidence>
<evidence type="ECO:0000259" key="9">
    <source>
        <dbReference type="PROSITE" id="PS50008"/>
    </source>
</evidence>
<dbReference type="CDD" id="cd08598">
    <property type="entry name" value="PI-PLC1c_yeast"/>
    <property type="match status" value="1"/>
</dbReference>
<dbReference type="Gene3D" id="3.20.20.190">
    <property type="entry name" value="Phosphatidylinositol (PI) phosphodiesterase"/>
    <property type="match status" value="1"/>
</dbReference>
<dbReference type="InterPro" id="IPR017946">
    <property type="entry name" value="PLC-like_Pdiesterase_TIM-brl"/>
</dbReference>
<dbReference type="PANTHER" id="PTHR10336:SF36">
    <property type="entry name" value="1-PHOSPHATIDYLINOSITOL 4,5-BISPHOSPHATE PHOSPHODIESTERASE BETA-4"/>
    <property type="match status" value="1"/>
</dbReference>
<dbReference type="CDD" id="cd13360">
    <property type="entry name" value="PH_PLC_fungal"/>
    <property type="match status" value="1"/>
</dbReference>
<evidence type="ECO:0000256" key="5">
    <source>
        <dbReference type="ARBA" id="ARBA00023224"/>
    </source>
</evidence>
<dbReference type="SUPFAM" id="SSF47473">
    <property type="entry name" value="EF-hand"/>
    <property type="match status" value="1"/>
</dbReference>
<evidence type="ECO:0000256" key="7">
    <source>
        <dbReference type="SAM" id="MobiDB-lite"/>
    </source>
</evidence>
<evidence type="ECO:0000256" key="4">
    <source>
        <dbReference type="ARBA" id="ARBA00023098"/>
    </source>
</evidence>
<dbReference type="AlphaFoldDB" id="A0A409W7N7"/>
<dbReference type="GO" id="GO:0004435">
    <property type="term" value="F:phosphatidylinositol-4,5-bisphosphate phospholipase C activity"/>
    <property type="evidence" value="ECO:0007669"/>
    <property type="project" value="UniProtKB-EC"/>
</dbReference>
<dbReference type="GO" id="GO:0005509">
    <property type="term" value="F:calcium ion binding"/>
    <property type="evidence" value="ECO:0007669"/>
    <property type="project" value="InterPro"/>
</dbReference>
<keyword evidence="12" id="KW-1185">Reference proteome</keyword>
<dbReference type="PROSITE" id="PS50007">
    <property type="entry name" value="PIPLC_X_DOMAIN"/>
    <property type="match status" value="1"/>
</dbReference>
<dbReference type="CDD" id="cd00275">
    <property type="entry name" value="C2_PLC_like"/>
    <property type="match status" value="1"/>
</dbReference>
<keyword evidence="2 6" id="KW-0378">Hydrolase</keyword>
<dbReference type="InterPro" id="IPR011993">
    <property type="entry name" value="PH-like_dom_sf"/>
</dbReference>
<dbReference type="PRINTS" id="PR00390">
    <property type="entry name" value="PHPHLIPASEC"/>
</dbReference>
<reference evidence="11 12" key="1">
    <citation type="journal article" date="2018" name="Evol. Lett.">
        <title>Horizontal gene cluster transfer increased hallucinogenic mushroom diversity.</title>
        <authorList>
            <person name="Reynolds H.T."/>
            <person name="Vijayakumar V."/>
            <person name="Gluck-Thaler E."/>
            <person name="Korotkin H.B."/>
            <person name="Matheny P.B."/>
            <person name="Slot J.C."/>
        </authorList>
    </citation>
    <scope>NUCLEOTIDE SEQUENCE [LARGE SCALE GENOMIC DNA]</scope>
    <source>
        <strain evidence="11 12">2629</strain>
    </source>
</reference>
<dbReference type="PROSITE" id="PS50008">
    <property type="entry name" value="PIPLC_Y_DOMAIN"/>
    <property type="match status" value="1"/>
</dbReference>
<comment type="caution">
    <text evidence="11">The sequence shown here is derived from an EMBL/GenBank/DDBJ whole genome shotgun (WGS) entry which is preliminary data.</text>
</comment>
<feature type="domain" description="EF-hand" evidence="10">
    <location>
        <begin position="216"/>
        <end position="251"/>
    </location>
</feature>
<dbReference type="InterPro" id="IPR002048">
    <property type="entry name" value="EF_hand_dom"/>
</dbReference>
<dbReference type="InterPro" id="IPR037755">
    <property type="entry name" value="Plc1_PH"/>
</dbReference>
<dbReference type="PROSITE" id="PS50004">
    <property type="entry name" value="C2"/>
    <property type="match status" value="1"/>
</dbReference>
<evidence type="ECO:0000313" key="12">
    <source>
        <dbReference type="Proteomes" id="UP000284842"/>
    </source>
</evidence>
<dbReference type="Pfam" id="PF00168">
    <property type="entry name" value="C2"/>
    <property type="match status" value="2"/>
</dbReference>
<dbReference type="Proteomes" id="UP000284842">
    <property type="component" value="Unassembled WGS sequence"/>
</dbReference>
<dbReference type="Gene3D" id="2.60.40.150">
    <property type="entry name" value="C2 domain"/>
    <property type="match status" value="1"/>
</dbReference>
<keyword evidence="4 6" id="KW-0443">Lipid metabolism</keyword>
<evidence type="ECO:0000256" key="2">
    <source>
        <dbReference type="ARBA" id="ARBA00022801"/>
    </source>
</evidence>
<accession>A0A409W7N7</accession>
<dbReference type="SUPFAM" id="SSF50729">
    <property type="entry name" value="PH domain-like"/>
    <property type="match status" value="1"/>
</dbReference>
<organism evidence="11 12">
    <name type="scientific">Panaeolus cyanescens</name>
    <dbReference type="NCBI Taxonomy" id="181874"/>
    <lineage>
        <taxon>Eukaryota</taxon>
        <taxon>Fungi</taxon>
        <taxon>Dikarya</taxon>
        <taxon>Basidiomycota</taxon>
        <taxon>Agaricomycotina</taxon>
        <taxon>Agaricomycetes</taxon>
        <taxon>Agaricomycetidae</taxon>
        <taxon>Agaricales</taxon>
        <taxon>Agaricineae</taxon>
        <taxon>Galeropsidaceae</taxon>
        <taxon>Panaeolus</taxon>
    </lineage>
</organism>
<comment type="catalytic activity">
    <reaction evidence="6">
        <text>a 1,2-diacyl-sn-glycero-3-phospho-(1D-myo-inositol-4,5-bisphosphate) + H2O = 1D-myo-inositol 1,4,5-trisphosphate + a 1,2-diacyl-sn-glycerol + H(+)</text>
        <dbReference type="Rhea" id="RHEA:33179"/>
        <dbReference type="ChEBI" id="CHEBI:15377"/>
        <dbReference type="ChEBI" id="CHEBI:15378"/>
        <dbReference type="ChEBI" id="CHEBI:17815"/>
        <dbReference type="ChEBI" id="CHEBI:58456"/>
        <dbReference type="ChEBI" id="CHEBI:203600"/>
        <dbReference type="EC" id="3.1.4.11"/>
    </reaction>
</comment>
<dbReference type="EMBL" id="NHTK01005749">
    <property type="protein sequence ID" value="PPQ74485.1"/>
    <property type="molecule type" value="Genomic_DNA"/>
</dbReference>
<feature type="region of interest" description="Disordered" evidence="7">
    <location>
        <begin position="511"/>
        <end position="530"/>
    </location>
</feature>
<dbReference type="PROSITE" id="PS50222">
    <property type="entry name" value="EF_HAND_2"/>
    <property type="match status" value="1"/>
</dbReference>
<dbReference type="InterPro" id="IPR011992">
    <property type="entry name" value="EF-hand-dom_pair"/>
</dbReference>
<dbReference type="SUPFAM" id="SSF49562">
    <property type="entry name" value="C2 domain (Calcium/lipid-binding domain, CaLB)"/>
    <property type="match status" value="1"/>
</dbReference>
<dbReference type="SMART" id="SM00149">
    <property type="entry name" value="PLCYc"/>
    <property type="match status" value="1"/>
</dbReference>
<keyword evidence="5" id="KW-0807">Transducer</keyword>
<name>A0A409W7N7_9AGAR</name>
<dbReference type="Pfam" id="PF00388">
    <property type="entry name" value="PI-PLC-X"/>
    <property type="match status" value="1"/>
</dbReference>
<sequence>MPSQHGAKLWVKKEAKRIARMSAEIVKDSVHPGGSSKPVIVGPVSPDSPLFSDAPIPELLQKGVIMSKMSEGKQKRVEFRLDPDEGRILYKSSKGGIVPIESIKELRTGADARYYRVQFKLPEELEDRWITIIYILDGNYQRLHIVADTRDVFQMWNHALNKLMTIRQGLMNGMGDVDLRQNVWERQFWKGADEEGDEVLDFANVERLFRRLNINSTTEELKALFSKVDPNNTGLLDFTQFQSLIKILKRRPELEGIYGRLCGENGGKFDVSVFKRFMRDFQKSTLSDGDLEVLFERYAERPTQSPNEPPGVMNLDEFSSFLLSPDNSAFSERHQGIWQDMTLPISDYYISSSHNTYLVGHQLVGVSTIEGYIRALLHSCRSVELDIYDGDHEPVIYHGKTFTSKVPLRDICQAISRYAFKRSPYPLIISAEVHCGIDQQDKIVDIMTETFGDALVQAPAEDRPKIEKLPSPEDLKYKYLLKAKNLYVVEQLAAVKAARLAEKTAAEKAAALAAEPPTTTSSSSDDEAQAKLKEGISELKSKWKRMRGKDESGAAKETKRKMSLRLISLLVYTVGVKCHGITEDMEYAPEHIFSLSENSANRILKASMTELVKHNHTHLVRIYPKGTRVNSTNFEPHRYWAGGCQVVAINWQTFDLGYMINQAMFRRNGRAGYVLKPDALRCPDKDLISKRTQHFLDVTIISAQQLQAPRDSRGAEVISKSIIDPYVEVSLHIPDWTHSPFLPDEAKAAGTTYKPSTDASTTTTSSARTVSVKTRVIKNNGFNPVWQEELCLPFDCIGDMKELIFVEFKVRQEGKDDEDDEPLGIYCAPLGCLQSGFRHLPLHDSQLTQHLFSTLFVQISVRDIQ</sequence>
<dbReference type="SMART" id="SM00239">
    <property type="entry name" value="C2"/>
    <property type="match status" value="1"/>
</dbReference>
<evidence type="ECO:0000256" key="3">
    <source>
        <dbReference type="ARBA" id="ARBA00022963"/>
    </source>
</evidence>
<protein>
    <recommendedName>
        <fullName evidence="1 6">Phosphoinositide phospholipase C</fullName>
        <ecNumber evidence="1 6">3.1.4.11</ecNumber>
    </recommendedName>
</protein>
<keyword evidence="3 6" id="KW-0442">Lipid degradation</keyword>
<dbReference type="InParanoid" id="A0A409W7N7"/>
<dbReference type="SMART" id="SM00148">
    <property type="entry name" value="PLCXc"/>
    <property type="match status" value="1"/>
</dbReference>
<dbReference type="OrthoDB" id="269822at2759"/>
<gene>
    <name evidence="11" type="ORF">CVT24_000118</name>
</gene>
<dbReference type="Gene3D" id="2.30.29.30">
    <property type="entry name" value="Pleckstrin-homology domain (PH domain)/Phosphotyrosine-binding domain (PTB)"/>
    <property type="match status" value="1"/>
</dbReference>
<feature type="domain" description="PI-PLC Y-box" evidence="9">
    <location>
        <begin position="566"/>
        <end position="681"/>
    </location>
</feature>
<dbReference type="CDD" id="cd16207">
    <property type="entry name" value="EFh_ScPlc1p_like"/>
    <property type="match status" value="1"/>
</dbReference>
<dbReference type="PANTHER" id="PTHR10336">
    <property type="entry name" value="PHOSPHOINOSITIDE-SPECIFIC PHOSPHOLIPASE C FAMILY PROTEIN"/>
    <property type="match status" value="1"/>
</dbReference>
<dbReference type="SUPFAM" id="SSF51695">
    <property type="entry name" value="PLC-like phosphodiesterases"/>
    <property type="match status" value="1"/>
</dbReference>
<dbReference type="Pfam" id="PF00387">
    <property type="entry name" value="PI-PLC-Y"/>
    <property type="match status" value="1"/>
</dbReference>
<dbReference type="InterPro" id="IPR035892">
    <property type="entry name" value="C2_domain_sf"/>
</dbReference>
<proteinExistence type="predicted"/>
<dbReference type="GO" id="GO:0048015">
    <property type="term" value="P:phosphatidylinositol-mediated signaling"/>
    <property type="evidence" value="ECO:0007669"/>
    <property type="project" value="TreeGrafter"/>
</dbReference>
<dbReference type="Gene3D" id="1.10.238.10">
    <property type="entry name" value="EF-hand"/>
    <property type="match status" value="2"/>
</dbReference>
<evidence type="ECO:0000313" key="11">
    <source>
        <dbReference type="EMBL" id="PPQ74485.1"/>
    </source>
</evidence>
<feature type="domain" description="C2" evidence="8">
    <location>
        <begin position="676"/>
        <end position="844"/>
    </location>
</feature>
<dbReference type="FunCoup" id="A0A409W7N7">
    <property type="interactions" value="128"/>
</dbReference>
<dbReference type="InterPro" id="IPR000008">
    <property type="entry name" value="C2_dom"/>
</dbReference>
<dbReference type="EC" id="3.1.4.11" evidence="1 6"/>
<dbReference type="GO" id="GO:0051209">
    <property type="term" value="P:release of sequestered calcium ion into cytosol"/>
    <property type="evidence" value="ECO:0007669"/>
    <property type="project" value="TreeGrafter"/>
</dbReference>
<dbReference type="InterPro" id="IPR000909">
    <property type="entry name" value="PLipase_C_PInositol-sp_X_dom"/>
</dbReference>
<evidence type="ECO:0000256" key="1">
    <source>
        <dbReference type="ARBA" id="ARBA00012368"/>
    </source>
</evidence>
<evidence type="ECO:0000259" key="8">
    <source>
        <dbReference type="PROSITE" id="PS50004"/>
    </source>
</evidence>
<dbReference type="STRING" id="181874.A0A409W7N7"/>
<evidence type="ECO:0000259" key="10">
    <source>
        <dbReference type="PROSITE" id="PS50222"/>
    </source>
</evidence>